<dbReference type="RefSeq" id="WP_203658041.1">
    <property type="nucleotide sequence ID" value="NZ_BAAAZM010000009.1"/>
</dbReference>
<feature type="binding site" evidence="1">
    <location>
        <position position="268"/>
    </location>
    <ligand>
        <name>Mg(2+)</name>
        <dbReference type="ChEBI" id="CHEBI:18420"/>
        <label>1</label>
    </ligand>
</feature>
<accession>A0A8J3J8F6</accession>
<evidence type="ECO:0008006" key="5">
    <source>
        <dbReference type="Google" id="ProtNLM"/>
    </source>
</evidence>
<keyword evidence="1" id="KW-0460">Magnesium</keyword>
<feature type="binding site" evidence="1">
    <location>
        <position position="54"/>
    </location>
    <ligand>
        <name>Mg(2+)</name>
        <dbReference type="ChEBI" id="CHEBI:18420"/>
        <label>1</label>
    </ligand>
</feature>
<feature type="binding site" evidence="1">
    <location>
        <position position="55"/>
    </location>
    <ligand>
        <name>Mg(2+)</name>
        <dbReference type="ChEBI" id="CHEBI:18420"/>
        <label>1</label>
    </ligand>
</feature>
<reference evidence="3" key="1">
    <citation type="submission" date="2021-01" db="EMBL/GenBank/DDBJ databases">
        <title>Whole genome shotgun sequence of Actinocatenispora rupis NBRC 107355.</title>
        <authorList>
            <person name="Komaki H."/>
            <person name="Tamura T."/>
        </authorList>
    </citation>
    <scope>NUCLEOTIDE SEQUENCE</scope>
    <source>
        <strain evidence="3">NBRC 107355</strain>
    </source>
</reference>
<gene>
    <name evidence="3" type="ORF">Aru02nite_29430</name>
</gene>
<comment type="caution">
    <text evidence="3">The sequence shown here is derived from an EMBL/GenBank/DDBJ whole genome shotgun (WGS) entry which is preliminary data.</text>
</comment>
<feature type="compositionally biased region" description="Low complexity" evidence="2">
    <location>
        <begin position="331"/>
        <end position="352"/>
    </location>
</feature>
<dbReference type="InterPro" id="IPR036705">
    <property type="entry name" value="Ribosyl_crysJ1_sf"/>
</dbReference>
<feature type="region of interest" description="Disordered" evidence="2">
    <location>
        <begin position="331"/>
        <end position="422"/>
    </location>
</feature>
<dbReference type="AlphaFoldDB" id="A0A8J3J8F6"/>
<sequence>MTDLGGRARGCLLGLAAGDALGRPAENLTPQAIAARWGVLRELEPLPDGRPAGTDDTEYSVFVSLLLERHGAALTPADVYAAWRADVAGVTGPLKGAGFSELGTVQAIRRGLVPPATGQHHHGWSDGLAMRAAPYGVFAAGDPAEAARLSEVDGTVAHSGEGILGGRAVAAGVAAAMTGARPTSVVESALSVVPADSWTARALRRAIAAVATDPGDRLADVLYDAVVPRHYPWADLAPEAVALAYAAYLVADGDVEGSVVTAANLGRDADTTAAIAGALAGAGAGESAVPARWAEAIGPLRGSCLPSVAGLDVRDVADRLVAARTRSIPATAAPAPASAAASPASGAGPTPTVAVCADPVGGTGPGDSGPGTDTSARGAGSGGTAAFARSVAPSTSDHIGADGRRRDDGPVGTTASRAVAPSTSDRVRGAFVGLAIGDATGWPASRHRFGLLAPWTRRLARELDAYAEEHAVTTLPVPFALNQPTGPLAVGPSDDAEWLAYAADTVGVDRAAAYRKLVGRTDLRARISVRTALDNLAAGLAPPVSGHDNPHHFDDAAAVRAVAFGARYAGDPVAAATAAQADAEVTNALDGVAGARAMAAGVAVALTGDLAGLPGAVLAELPAGTAIRRTAERALSIVDGRDPFEAAADLAEAVADHVYSYGVAAADTVPLALALTVAAGGRFAAALGAAATVPSYAESVPALTGALCGAYAGFAALPAGWRERCRTLAGCCLPEYAGTDLVAVADRLSTQGGT</sequence>
<feature type="compositionally biased region" description="Low complexity" evidence="2">
    <location>
        <begin position="370"/>
        <end position="390"/>
    </location>
</feature>
<dbReference type="Proteomes" id="UP000612808">
    <property type="component" value="Unassembled WGS sequence"/>
</dbReference>
<organism evidence="3 4">
    <name type="scientific">Actinocatenispora rupis</name>
    <dbReference type="NCBI Taxonomy" id="519421"/>
    <lineage>
        <taxon>Bacteria</taxon>
        <taxon>Bacillati</taxon>
        <taxon>Actinomycetota</taxon>
        <taxon>Actinomycetes</taxon>
        <taxon>Micromonosporales</taxon>
        <taxon>Micromonosporaceae</taxon>
        <taxon>Actinocatenispora</taxon>
    </lineage>
</organism>
<evidence type="ECO:0000256" key="1">
    <source>
        <dbReference type="PIRSR" id="PIRSR605502-1"/>
    </source>
</evidence>
<feature type="binding site" evidence="1">
    <location>
        <position position="56"/>
    </location>
    <ligand>
        <name>Mg(2+)</name>
        <dbReference type="ChEBI" id="CHEBI:18420"/>
        <label>1</label>
    </ligand>
</feature>
<comment type="cofactor">
    <cofactor evidence="1">
        <name>Mg(2+)</name>
        <dbReference type="ChEBI" id="CHEBI:18420"/>
    </cofactor>
    <text evidence="1">Binds 2 magnesium ions per subunit.</text>
</comment>
<feature type="compositionally biased region" description="Polar residues" evidence="2">
    <location>
        <begin position="413"/>
        <end position="422"/>
    </location>
</feature>
<dbReference type="Pfam" id="PF03747">
    <property type="entry name" value="ADP_ribosyl_GH"/>
    <property type="match status" value="2"/>
</dbReference>
<evidence type="ECO:0000256" key="2">
    <source>
        <dbReference type="SAM" id="MobiDB-lite"/>
    </source>
</evidence>
<keyword evidence="1" id="KW-0479">Metal-binding</keyword>
<protein>
    <recommendedName>
        <fullName evidence="5">ADP-ribosylglycohydrolase</fullName>
    </recommendedName>
</protein>
<name>A0A8J3J8F6_9ACTN</name>
<dbReference type="PANTHER" id="PTHR16222">
    <property type="entry name" value="ADP-RIBOSYLGLYCOHYDROLASE"/>
    <property type="match status" value="1"/>
</dbReference>
<feature type="binding site" evidence="1">
    <location>
        <position position="271"/>
    </location>
    <ligand>
        <name>Mg(2+)</name>
        <dbReference type="ChEBI" id="CHEBI:18420"/>
        <label>1</label>
    </ligand>
</feature>
<feature type="compositionally biased region" description="Basic and acidic residues" evidence="2">
    <location>
        <begin position="399"/>
        <end position="409"/>
    </location>
</feature>
<keyword evidence="4" id="KW-1185">Reference proteome</keyword>
<dbReference type="PANTHER" id="PTHR16222:SF12">
    <property type="entry name" value="ADP-RIBOSYLGLYCOHYDROLASE-RELATED"/>
    <property type="match status" value="1"/>
</dbReference>
<dbReference type="Gene3D" id="1.10.4080.10">
    <property type="entry name" value="ADP-ribosylation/Crystallin J1"/>
    <property type="match status" value="2"/>
</dbReference>
<evidence type="ECO:0000313" key="3">
    <source>
        <dbReference type="EMBL" id="GID12054.1"/>
    </source>
</evidence>
<feature type="binding site" evidence="1">
    <location>
        <position position="270"/>
    </location>
    <ligand>
        <name>Mg(2+)</name>
        <dbReference type="ChEBI" id="CHEBI:18420"/>
        <label>1</label>
    </ligand>
</feature>
<dbReference type="EMBL" id="BOMB01000016">
    <property type="protein sequence ID" value="GID12054.1"/>
    <property type="molecule type" value="Genomic_DNA"/>
</dbReference>
<proteinExistence type="predicted"/>
<evidence type="ECO:0000313" key="4">
    <source>
        <dbReference type="Proteomes" id="UP000612808"/>
    </source>
</evidence>
<dbReference type="SUPFAM" id="SSF101478">
    <property type="entry name" value="ADP-ribosylglycohydrolase"/>
    <property type="match status" value="2"/>
</dbReference>
<dbReference type="InterPro" id="IPR005502">
    <property type="entry name" value="Ribosyl_crysJ1"/>
</dbReference>
<dbReference type="InterPro" id="IPR050792">
    <property type="entry name" value="ADP-ribosylglycohydrolase"/>
</dbReference>
<dbReference type="GO" id="GO:0046872">
    <property type="term" value="F:metal ion binding"/>
    <property type="evidence" value="ECO:0007669"/>
    <property type="project" value="UniProtKB-KW"/>
</dbReference>